<gene>
    <name evidence="1" type="ORF">IHE45_14G129100</name>
</gene>
<dbReference type="EMBL" id="CM037024">
    <property type="protein sequence ID" value="KAH7664593.1"/>
    <property type="molecule type" value="Genomic_DNA"/>
</dbReference>
<comment type="caution">
    <text evidence="1">The sequence shown here is derived from an EMBL/GenBank/DDBJ whole genome shotgun (WGS) entry which is preliminary data.</text>
</comment>
<dbReference type="Proteomes" id="UP000827976">
    <property type="component" value="Chromosome 14"/>
</dbReference>
<keyword evidence="2" id="KW-1185">Reference proteome</keyword>
<reference evidence="2" key="1">
    <citation type="journal article" date="2022" name="Nat. Commun.">
        <title>Chromosome evolution and the genetic basis of agronomically important traits in greater yam.</title>
        <authorList>
            <person name="Bredeson J.V."/>
            <person name="Lyons J.B."/>
            <person name="Oniyinde I.O."/>
            <person name="Okereke N.R."/>
            <person name="Kolade O."/>
            <person name="Nnabue I."/>
            <person name="Nwadili C.O."/>
            <person name="Hribova E."/>
            <person name="Parker M."/>
            <person name="Nwogha J."/>
            <person name="Shu S."/>
            <person name="Carlson J."/>
            <person name="Kariba R."/>
            <person name="Muthemba S."/>
            <person name="Knop K."/>
            <person name="Barton G.J."/>
            <person name="Sherwood A.V."/>
            <person name="Lopez-Montes A."/>
            <person name="Asiedu R."/>
            <person name="Jamnadass R."/>
            <person name="Muchugi A."/>
            <person name="Goodstein D."/>
            <person name="Egesi C.N."/>
            <person name="Featherston J."/>
            <person name="Asfaw A."/>
            <person name="Simpson G.G."/>
            <person name="Dolezel J."/>
            <person name="Hendre P.S."/>
            <person name="Van Deynze A."/>
            <person name="Kumar P.L."/>
            <person name="Obidiegwu J.E."/>
            <person name="Bhattacharjee R."/>
            <person name="Rokhsar D.S."/>
        </authorList>
    </citation>
    <scope>NUCLEOTIDE SEQUENCE [LARGE SCALE GENOMIC DNA]</scope>
    <source>
        <strain evidence="2">cv. TDa95/00328</strain>
    </source>
</reference>
<protein>
    <submittedName>
        <fullName evidence="1">Zinc finger CCHC-type protein</fullName>
    </submittedName>
</protein>
<name>A0ACB7UV82_DIOAL</name>
<evidence type="ECO:0000313" key="2">
    <source>
        <dbReference type="Proteomes" id="UP000827976"/>
    </source>
</evidence>
<evidence type="ECO:0000313" key="1">
    <source>
        <dbReference type="EMBL" id="KAH7664593.1"/>
    </source>
</evidence>
<sequence>MFSLQRFGHYASNCSKKFCNYCKKDGHIIKECPIRPPKKSKTTYTASVGPLSTGSSVNAAATQNAPMPIQPVTPEMIQQVIMSAFSTLGLSGKAFPTSSTWYFDSEASNYMMNNAHFLTNTNKYSRNLKIHTANGSHLPITTNGDIYSSANDVFVSPSLTTNLISVGQLVDNNCKVAFSKSTCLVQDQQSGRMIARGPKVGRLFPIQFPLPSCLSLPFVTCNSAHIDFQAWHKRLRHPNNIVLSYLLKTGLLGNKMSLS</sequence>
<proteinExistence type="predicted"/>
<accession>A0ACB7UV82</accession>
<organism evidence="1 2">
    <name type="scientific">Dioscorea alata</name>
    <name type="common">Purple yam</name>
    <dbReference type="NCBI Taxonomy" id="55571"/>
    <lineage>
        <taxon>Eukaryota</taxon>
        <taxon>Viridiplantae</taxon>
        <taxon>Streptophyta</taxon>
        <taxon>Embryophyta</taxon>
        <taxon>Tracheophyta</taxon>
        <taxon>Spermatophyta</taxon>
        <taxon>Magnoliopsida</taxon>
        <taxon>Liliopsida</taxon>
        <taxon>Dioscoreales</taxon>
        <taxon>Dioscoreaceae</taxon>
        <taxon>Dioscorea</taxon>
    </lineage>
</organism>